<comment type="caution">
    <text evidence="1">The sequence shown here is derived from an EMBL/GenBank/DDBJ whole genome shotgun (WGS) entry which is preliminary data.</text>
</comment>
<name>A0A7J9N1B0_GOSSC</name>
<sequence>MHPIEVYFLDRDHLAHKNWPNSENCWRSLSD</sequence>
<gene>
    <name evidence="1" type="ORF">Goshw_029753</name>
</gene>
<evidence type="ECO:0000313" key="2">
    <source>
        <dbReference type="Proteomes" id="UP000593576"/>
    </source>
</evidence>
<dbReference type="EMBL" id="JABFAF010267333">
    <property type="protein sequence ID" value="MBA0877145.1"/>
    <property type="molecule type" value="Genomic_DNA"/>
</dbReference>
<protein>
    <submittedName>
        <fullName evidence="1">Uncharacterized protein</fullName>
    </submittedName>
</protein>
<reference evidence="1 2" key="1">
    <citation type="journal article" date="2019" name="Genome Biol. Evol.">
        <title>Insights into the evolution of the New World diploid cottons (Gossypium, subgenus Houzingenia) based on genome sequencing.</title>
        <authorList>
            <person name="Grover C.E."/>
            <person name="Arick M.A. 2nd"/>
            <person name="Thrash A."/>
            <person name="Conover J.L."/>
            <person name="Sanders W.S."/>
            <person name="Peterson D.G."/>
            <person name="Frelichowski J.E."/>
            <person name="Scheffler J.A."/>
            <person name="Scheffler B.E."/>
            <person name="Wendel J.F."/>
        </authorList>
    </citation>
    <scope>NUCLEOTIDE SEQUENCE [LARGE SCALE GENOMIC DNA]</scope>
    <source>
        <strain evidence="1">1</strain>
        <tissue evidence="1">Leaf</tissue>
    </source>
</reference>
<organism evidence="1 2">
    <name type="scientific">Gossypium schwendimanii</name>
    <name type="common">Cotton</name>
    <dbReference type="NCBI Taxonomy" id="34291"/>
    <lineage>
        <taxon>Eukaryota</taxon>
        <taxon>Viridiplantae</taxon>
        <taxon>Streptophyta</taxon>
        <taxon>Embryophyta</taxon>
        <taxon>Tracheophyta</taxon>
        <taxon>Spermatophyta</taxon>
        <taxon>Magnoliopsida</taxon>
        <taxon>eudicotyledons</taxon>
        <taxon>Gunneridae</taxon>
        <taxon>Pentapetalae</taxon>
        <taxon>rosids</taxon>
        <taxon>malvids</taxon>
        <taxon>Malvales</taxon>
        <taxon>Malvaceae</taxon>
        <taxon>Malvoideae</taxon>
        <taxon>Gossypium</taxon>
    </lineage>
</organism>
<dbReference type="OrthoDB" id="10274160at2759"/>
<accession>A0A7J9N1B0</accession>
<proteinExistence type="predicted"/>
<dbReference type="AlphaFoldDB" id="A0A7J9N1B0"/>
<dbReference type="Proteomes" id="UP000593576">
    <property type="component" value="Unassembled WGS sequence"/>
</dbReference>
<keyword evidence="2" id="KW-1185">Reference proteome</keyword>
<evidence type="ECO:0000313" key="1">
    <source>
        <dbReference type="EMBL" id="MBA0877145.1"/>
    </source>
</evidence>